<feature type="compositionally biased region" description="Low complexity" evidence="2">
    <location>
        <begin position="658"/>
        <end position="668"/>
    </location>
</feature>
<evidence type="ECO:0000313" key="5">
    <source>
        <dbReference type="Proteomes" id="UP000494165"/>
    </source>
</evidence>
<name>A0A8S1CJN8_9INSE</name>
<feature type="domain" description="Protein kinase" evidence="3">
    <location>
        <begin position="35"/>
        <end position="317"/>
    </location>
</feature>
<comment type="similarity">
    <text evidence="1">Belongs to the protein kinase superfamily.</text>
</comment>
<dbReference type="InterPro" id="IPR011989">
    <property type="entry name" value="ARM-like"/>
</dbReference>
<evidence type="ECO:0000256" key="1">
    <source>
        <dbReference type="ARBA" id="ARBA00038349"/>
    </source>
</evidence>
<evidence type="ECO:0000256" key="2">
    <source>
        <dbReference type="SAM" id="MobiDB-lite"/>
    </source>
</evidence>
<sequence length="835" mass="92642">MDVFNKICNSVAGTVAGTVNQLSNALPGNPVTREYEATKLIGSAGPGLLWKIYSGHKKSTKQEVSVFVLEKKCLDRFARKSDREALLTSYRKGVAQLTKLRHPRLLVVQHALEESRDSLAFVSEPVRESLLNLLKTEDAIYPVEIKYGLIQLSEALQFIHKEGRLLHMNICPENIIVNASGAWKLAGFDFALSATPTSDPQQPSWSAEESDWSLPIECRPFSDITAPELSLSQLATPANDMFSLGCLAYAVFNKGRPLLARESDAQAPTRNLHKLKQLNVAQLTSVPDGLKDYVKMLLNIKPELRPDAHQFTQIEYFQDVTVKTLNYLDSLFQWDNLQKSQFYKGLPQILPQLPHRVCLLRVIPCLAKEFVNHTMVPFVLPNVLQISEKSTKDEFTQYILPSLIPVLKIVEPVQVLLILMQRMELLLKLTPAEYVRSDVMPVMHRALDSMDQQAAQELCLAALPGVASLIDYPAMKNALLPRILRVCLTTPHTSVRVNCLVCLGKLLEHLDKWLVYDQVLPFLPKITSREPAVLMGILGVYKLALTLPKLGISKEVLATQVIPFLFPLTVENSLTLSQFGMLMGLLKEMTARVEAEQKEKLEQISGLQKEQQSASISLVTPPGQLVAAPPPQSELDSFFSSLGIDTATDSTPKPAPKTPMTMTPSASTGSLSLEDKQRLARQQEESRGMKSSTNGHTQRPITSPVTPSPAPKPSTSLMDGFLESNLKQMSFTTQKPIMQQTQMPTLPIMQSPTQPTWNTGNTMGGMNAMPASNWSMMPNNGPARPMGMMQQQQQQPHLTSPNMMMSPSSFSQPMYGQQNKPAKQLTAAEMQDLLS</sequence>
<feature type="region of interest" description="Disordered" evidence="2">
    <location>
        <begin position="643"/>
        <end position="718"/>
    </location>
</feature>
<proteinExistence type="inferred from homology"/>
<dbReference type="SUPFAM" id="SSF48371">
    <property type="entry name" value="ARM repeat"/>
    <property type="match status" value="1"/>
</dbReference>
<dbReference type="AlphaFoldDB" id="A0A8S1CJN8"/>
<dbReference type="Gene3D" id="1.25.10.10">
    <property type="entry name" value="Leucine-rich Repeat Variant"/>
    <property type="match status" value="1"/>
</dbReference>
<dbReference type="Gene3D" id="1.10.510.10">
    <property type="entry name" value="Transferase(Phosphotransferase) domain 1"/>
    <property type="match status" value="1"/>
</dbReference>
<feature type="compositionally biased region" description="Basic and acidic residues" evidence="2">
    <location>
        <begin position="673"/>
        <end position="688"/>
    </location>
</feature>
<dbReference type="GO" id="GO:0004672">
    <property type="term" value="F:protein kinase activity"/>
    <property type="evidence" value="ECO:0007669"/>
    <property type="project" value="InterPro"/>
</dbReference>
<protein>
    <recommendedName>
        <fullName evidence="3">Protein kinase domain-containing protein</fullName>
    </recommendedName>
</protein>
<dbReference type="FunFam" id="3.30.200.20:FF:000179">
    <property type="entry name" value="SCY1 like pseudokinase 2"/>
    <property type="match status" value="1"/>
</dbReference>
<dbReference type="InterPro" id="IPR051177">
    <property type="entry name" value="CIK-Related_Protein"/>
</dbReference>
<dbReference type="PANTHER" id="PTHR12984">
    <property type="entry name" value="SCY1-RELATED S/T PROTEIN KINASE-LIKE"/>
    <property type="match status" value="1"/>
</dbReference>
<dbReference type="SUPFAM" id="SSF56112">
    <property type="entry name" value="Protein kinase-like (PK-like)"/>
    <property type="match status" value="1"/>
</dbReference>
<dbReference type="InterPro" id="IPR016024">
    <property type="entry name" value="ARM-type_fold"/>
</dbReference>
<dbReference type="SMART" id="SM00220">
    <property type="entry name" value="S_TKc"/>
    <property type="match status" value="1"/>
</dbReference>
<accession>A0A8S1CJN8</accession>
<dbReference type="CDD" id="cd14011">
    <property type="entry name" value="PK_SCY1_like"/>
    <property type="match status" value="1"/>
</dbReference>
<feature type="compositionally biased region" description="Polar residues" evidence="2">
    <location>
        <begin position="689"/>
        <end position="705"/>
    </location>
</feature>
<feature type="compositionally biased region" description="Low complexity" evidence="2">
    <location>
        <begin position="792"/>
        <end position="814"/>
    </location>
</feature>
<dbReference type="Proteomes" id="UP000494165">
    <property type="component" value="Unassembled WGS sequence"/>
</dbReference>
<keyword evidence="5" id="KW-1185">Reference proteome</keyword>
<comment type="caution">
    <text evidence="4">The sequence shown here is derived from an EMBL/GenBank/DDBJ whole genome shotgun (WGS) entry which is preliminary data.</text>
</comment>
<dbReference type="InterPro" id="IPR000719">
    <property type="entry name" value="Prot_kinase_dom"/>
</dbReference>
<dbReference type="Gene3D" id="3.30.200.20">
    <property type="entry name" value="Phosphorylase Kinase, domain 1"/>
    <property type="match status" value="1"/>
</dbReference>
<evidence type="ECO:0000313" key="4">
    <source>
        <dbReference type="EMBL" id="CAB3368491.1"/>
    </source>
</evidence>
<organism evidence="4 5">
    <name type="scientific">Cloeon dipterum</name>
    <dbReference type="NCBI Taxonomy" id="197152"/>
    <lineage>
        <taxon>Eukaryota</taxon>
        <taxon>Metazoa</taxon>
        <taxon>Ecdysozoa</taxon>
        <taxon>Arthropoda</taxon>
        <taxon>Hexapoda</taxon>
        <taxon>Insecta</taxon>
        <taxon>Pterygota</taxon>
        <taxon>Palaeoptera</taxon>
        <taxon>Ephemeroptera</taxon>
        <taxon>Pisciforma</taxon>
        <taxon>Baetidae</taxon>
        <taxon>Cloeon</taxon>
    </lineage>
</organism>
<dbReference type="PANTHER" id="PTHR12984:SF6">
    <property type="entry name" value="SCY1-LIKE PROTEIN 2"/>
    <property type="match status" value="1"/>
</dbReference>
<dbReference type="InterPro" id="IPR011009">
    <property type="entry name" value="Kinase-like_dom_sf"/>
</dbReference>
<dbReference type="PROSITE" id="PS50011">
    <property type="entry name" value="PROTEIN_KINASE_DOM"/>
    <property type="match status" value="1"/>
</dbReference>
<feature type="region of interest" description="Disordered" evidence="2">
    <location>
        <begin position="792"/>
        <end position="835"/>
    </location>
</feature>
<dbReference type="GO" id="GO:0005524">
    <property type="term" value="F:ATP binding"/>
    <property type="evidence" value="ECO:0007669"/>
    <property type="project" value="InterPro"/>
</dbReference>
<dbReference type="EMBL" id="CADEPI010000038">
    <property type="protein sequence ID" value="CAB3368491.1"/>
    <property type="molecule type" value="Genomic_DNA"/>
</dbReference>
<evidence type="ECO:0000259" key="3">
    <source>
        <dbReference type="PROSITE" id="PS50011"/>
    </source>
</evidence>
<dbReference type="Pfam" id="PF00069">
    <property type="entry name" value="Pkinase"/>
    <property type="match status" value="1"/>
</dbReference>
<reference evidence="4 5" key="1">
    <citation type="submission" date="2020-04" db="EMBL/GenBank/DDBJ databases">
        <authorList>
            <person name="Alioto T."/>
            <person name="Alioto T."/>
            <person name="Gomez Garrido J."/>
        </authorList>
    </citation>
    <scope>NUCLEOTIDE SEQUENCE [LARGE SCALE GENOMIC DNA]</scope>
</reference>
<gene>
    <name evidence="4" type="ORF">CLODIP_2_CD07242</name>
</gene>
<dbReference type="OrthoDB" id="79687at2759"/>